<dbReference type="EC" id="2.5.1.19" evidence="3"/>
<evidence type="ECO:0000256" key="3">
    <source>
        <dbReference type="ARBA" id="ARBA00012450"/>
    </source>
</evidence>
<evidence type="ECO:0000256" key="1">
    <source>
        <dbReference type="ARBA" id="ARBA00004811"/>
    </source>
</evidence>
<keyword evidence="5" id="KW-0028">Amino-acid biosynthesis</keyword>
<dbReference type="EMBL" id="CAFBMX010000004">
    <property type="protein sequence ID" value="CAB4926318.1"/>
    <property type="molecule type" value="Genomic_DNA"/>
</dbReference>
<dbReference type="PROSITE" id="PS00885">
    <property type="entry name" value="EPSP_SYNTHASE_2"/>
    <property type="match status" value="1"/>
</dbReference>
<dbReference type="NCBIfam" id="TIGR01356">
    <property type="entry name" value="aroA"/>
    <property type="match status" value="1"/>
</dbReference>
<dbReference type="FunFam" id="3.65.10.10:FF:000005">
    <property type="entry name" value="3-phosphoshikimate 1-carboxyvinyltransferase"/>
    <property type="match status" value="1"/>
</dbReference>
<comment type="pathway">
    <text evidence="1">Metabolic intermediate biosynthesis; chorismate biosynthesis; chorismate from D-erythrose 4-phosphate and phosphoenolpyruvate: step 6/7.</text>
</comment>
<evidence type="ECO:0000313" key="10">
    <source>
        <dbReference type="EMBL" id="CAB4926318.1"/>
    </source>
</evidence>
<accession>A0A6J7I5N2</accession>
<dbReference type="InterPro" id="IPR036968">
    <property type="entry name" value="Enolpyruvate_Tfrase_sf"/>
</dbReference>
<keyword evidence="7" id="KW-0057">Aromatic amino acid biosynthesis</keyword>
<dbReference type="PANTHER" id="PTHR21090">
    <property type="entry name" value="AROM/DEHYDROQUINATE SYNTHASE"/>
    <property type="match status" value="1"/>
</dbReference>
<evidence type="ECO:0000256" key="5">
    <source>
        <dbReference type="ARBA" id="ARBA00022605"/>
    </source>
</evidence>
<dbReference type="Gene3D" id="3.65.10.10">
    <property type="entry name" value="Enolpyruvate transferase domain"/>
    <property type="match status" value="2"/>
</dbReference>
<dbReference type="PANTHER" id="PTHR21090:SF5">
    <property type="entry name" value="PENTAFUNCTIONAL AROM POLYPEPTIDE"/>
    <property type="match status" value="1"/>
</dbReference>
<dbReference type="PIRSF" id="PIRSF000505">
    <property type="entry name" value="EPSPS"/>
    <property type="match status" value="1"/>
</dbReference>
<dbReference type="GO" id="GO:0008652">
    <property type="term" value="P:amino acid biosynthetic process"/>
    <property type="evidence" value="ECO:0007669"/>
    <property type="project" value="UniProtKB-KW"/>
</dbReference>
<dbReference type="SUPFAM" id="SSF55205">
    <property type="entry name" value="EPT/RTPC-like"/>
    <property type="match status" value="1"/>
</dbReference>
<evidence type="ECO:0000256" key="7">
    <source>
        <dbReference type="ARBA" id="ARBA00023141"/>
    </source>
</evidence>
<dbReference type="InterPro" id="IPR013792">
    <property type="entry name" value="RNA3'P_cycl/enolpyr_Trfase_a/b"/>
</dbReference>
<dbReference type="HAMAP" id="MF_00210">
    <property type="entry name" value="EPSP_synth"/>
    <property type="match status" value="1"/>
</dbReference>
<organism evidence="10">
    <name type="scientific">freshwater metagenome</name>
    <dbReference type="NCBI Taxonomy" id="449393"/>
    <lineage>
        <taxon>unclassified sequences</taxon>
        <taxon>metagenomes</taxon>
        <taxon>ecological metagenomes</taxon>
    </lineage>
</organism>
<evidence type="ECO:0000259" key="9">
    <source>
        <dbReference type="Pfam" id="PF00275"/>
    </source>
</evidence>
<protein>
    <recommendedName>
        <fullName evidence="3">3-phosphoshikimate 1-carboxyvinyltransferase</fullName>
        <ecNumber evidence="3">2.5.1.19</ecNumber>
    </recommendedName>
</protein>
<dbReference type="CDD" id="cd01556">
    <property type="entry name" value="EPSP_synthase"/>
    <property type="match status" value="1"/>
</dbReference>
<evidence type="ECO:0000256" key="8">
    <source>
        <dbReference type="ARBA" id="ARBA00044633"/>
    </source>
</evidence>
<comment type="catalytic activity">
    <reaction evidence="8">
        <text>3-phosphoshikimate + phosphoenolpyruvate = 5-O-(1-carboxyvinyl)-3-phosphoshikimate + phosphate</text>
        <dbReference type="Rhea" id="RHEA:21256"/>
        <dbReference type="ChEBI" id="CHEBI:43474"/>
        <dbReference type="ChEBI" id="CHEBI:57701"/>
        <dbReference type="ChEBI" id="CHEBI:58702"/>
        <dbReference type="ChEBI" id="CHEBI:145989"/>
        <dbReference type="EC" id="2.5.1.19"/>
    </reaction>
    <physiologicalReaction direction="left-to-right" evidence="8">
        <dbReference type="Rhea" id="RHEA:21257"/>
    </physiologicalReaction>
</comment>
<evidence type="ECO:0000256" key="4">
    <source>
        <dbReference type="ARBA" id="ARBA00022490"/>
    </source>
</evidence>
<reference evidence="10" key="1">
    <citation type="submission" date="2020-05" db="EMBL/GenBank/DDBJ databases">
        <authorList>
            <person name="Chiriac C."/>
            <person name="Salcher M."/>
            <person name="Ghai R."/>
            <person name="Kavagutti S V."/>
        </authorList>
    </citation>
    <scope>NUCLEOTIDE SEQUENCE</scope>
</reference>
<evidence type="ECO:0000256" key="2">
    <source>
        <dbReference type="ARBA" id="ARBA00009948"/>
    </source>
</evidence>
<dbReference type="GO" id="GO:0009423">
    <property type="term" value="P:chorismate biosynthetic process"/>
    <property type="evidence" value="ECO:0007669"/>
    <property type="project" value="UniProtKB-UniPathway"/>
</dbReference>
<dbReference type="AlphaFoldDB" id="A0A6J7I5N2"/>
<dbReference type="InterPro" id="IPR023193">
    <property type="entry name" value="EPSP_synthase_CS"/>
</dbReference>
<sequence>MTTVRIDPQGPLAGAVAPPADKSVSHRAALLAGMSTRPVRILNYLDAADTNSTLAAVEALGAEVRRDGEAIVVRGVGLRGTRDPGRPIDVGNAGTLMRLLPGWLAAQEGRSFVLDGDASIRRRPVDRVAVPLAEMGAQIAPTDGRFPPVTVTGVPLHGITYVLPVASAQVKSCVLLAGLLAEGETTVVEPEPSRDHTERMLTLAGVPVRRSGDRVTVGRIDELAFPEQFVVPADPSSAAFWQAAAAIVPGSRIVVEHCGVNRTRTGFIEILRRMGGVVDGELEPALAGDEIASGEPVSDLVTTHAPLRGTIVEAHEVPAAIDELPLVGLLGCFAEGETIVRGAQELRVKESDRVTAVVTALNALGGDAEATPDGFIVRGTGGLRGGRMASGGDHRMAMLGAIAGLASRDGVEIDGMDAAAVSYPGFLHDLARLR</sequence>
<gene>
    <name evidence="10" type="ORF">UFOPK3674_00870</name>
</gene>
<feature type="domain" description="Enolpyruvate transferase" evidence="9">
    <location>
        <begin position="7"/>
        <end position="430"/>
    </location>
</feature>
<dbReference type="InterPro" id="IPR001986">
    <property type="entry name" value="Enolpyruvate_Tfrase_dom"/>
</dbReference>
<comment type="similarity">
    <text evidence="2">Belongs to the EPSP synthase family.</text>
</comment>
<keyword evidence="4" id="KW-0963">Cytoplasm</keyword>
<keyword evidence="6" id="KW-0808">Transferase</keyword>
<dbReference type="UniPathway" id="UPA00053">
    <property type="reaction ID" value="UER00089"/>
</dbReference>
<evidence type="ECO:0000256" key="6">
    <source>
        <dbReference type="ARBA" id="ARBA00022679"/>
    </source>
</evidence>
<dbReference type="InterPro" id="IPR006264">
    <property type="entry name" value="EPSP_synthase"/>
</dbReference>
<dbReference type="GO" id="GO:0009073">
    <property type="term" value="P:aromatic amino acid family biosynthetic process"/>
    <property type="evidence" value="ECO:0007669"/>
    <property type="project" value="UniProtKB-KW"/>
</dbReference>
<proteinExistence type="inferred from homology"/>
<dbReference type="GO" id="GO:0003866">
    <property type="term" value="F:3-phosphoshikimate 1-carboxyvinyltransferase activity"/>
    <property type="evidence" value="ECO:0007669"/>
    <property type="project" value="UniProtKB-EC"/>
</dbReference>
<name>A0A6J7I5N2_9ZZZZ</name>
<dbReference type="Pfam" id="PF00275">
    <property type="entry name" value="EPSP_synthase"/>
    <property type="match status" value="1"/>
</dbReference>